<dbReference type="Proteomes" id="UP001596457">
    <property type="component" value="Unassembled WGS sequence"/>
</dbReference>
<feature type="transmembrane region" description="Helical" evidence="1">
    <location>
        <begin position="26"/>
        <end position="47"/>
    </location>
</feature>
<evidence type="ECO:0000313" key="4">
    <source>
        <dbReference type="Proteomes" id="UP001596457"/>
    </source>
</evidence>
<organism evidence="3 4">
    <name type="scientific">Hydrogenophaga defluvii</name>
    <dbReference type="NCBI Taxonomy" id="249410"/>
    <lineage>
        <taxon>Bacteria</taxon>
        <taxon>Pseudomonadati</taxon>
        <taxon>Pseudomonadota</taxon>
        <taxon>Betaproteobacteria</taxon>
        <taxon>Burkholderiales</taxon>
        <taxon>Comamonadaceae</taxon>
        <taxon>Hydrogenophaga</taxon>
    </lineage>
</organism>
<dbReference type="InterPro" id="IPR043472">
    <property type="entry name" value="Macro_dom-like"/>
</dbReference>
<evidence type="ECO:0000313" key="3">
    <source>
        <dbReference type="EMBL" id="MFC7459625.1"/>
    </source>
</evidence>
<feature type="transmembrane region" description="Helical" evidence="1">
    <location>
        <begin position="67"/>
        <end position="86"/>
    </location>
</feature>
<feature type="domain" description="Macro" evidence="2">
    <location>
        <begin position="102"/>
        <end position="308"/>
    </location>
</feature>
<keyword evidence="1" id="KW-0812">Transmembrane</keyword>
<sequence length="308" mass="33259">MTKIVQFILGLALDIALKRLTRPHTVYSKLAITALLVSAGAFITPFWQQAVEGLVSSFVNPGCSDPLPSIASGSIFLLLAILFGSISQRHSTLQRESLVDTKSISAPIPIGRANVHIYCGSVLAISNIEVVVTSENRDLHLGSISGTSVSGRIRRLAASYNSDGTLSTDHLFHHITEWKSSQPNAGPYRLGQCIVSPPFDSACRGIKSIVHAITLEKRDSGINLVEESANREVIDLAITHCNSHQYSSFFIPIFGLGSGGLSRDEAISRTLNPLIANLRTTDYPLNVYVGTYRLSDAALASTFLLRAL</sequence>
<keyword evidence="1" id="KW-1133">Transmembrane helix</keyword>
<keyword evidence="4" id="KW-1185">Reference proteome</keyword>
<reference evidence="4" key="1">
    <citation type="journal article" date="2019" name="Int. J. Syst. Evol. Microbiol.">
        <title>The Global Catalogue of Microorganisms (GCM) 10K type strain sequencing project: providing services to taxonomists for standard genome sequencing and annotation.</title>
        <authorList>
            <consortium name="The Broad Institute Genomics Platform"/>
            <consortium name="The Broad Institute Genome Sequencing Center for Infectious Disease"/>
            <person name="Wu L."/>
            <person name="Ma J."/>
        </authorList>
    </citation>
    <scope>NUCLEOTIDE SEQUENCE [LARGE SCALE GENOMIC DNA]</scope>
    <source>
        <strain evidence="4">CCUG 53903</strain>
    </source>
</reference>
<accession>A0ABW2S813</accession>
<protein>
    <recommendedName>
        <fullName evidence="2">Macro domain-containing protein</fullName>
    </recommendedName>
</protein>
<evidence type="ECO:0000256" key="1">
    <source>
        <dbReference type="SAM" id="Phobius"/>
    </source>
</evidence>
<gene>
    <name evidence="3" type="ORF">ACFQU0_04195</name>
</gene>
<evidence type="ECO:0000259" key="2">
    <source>
        <dbReference type="PROSITE" id="PS51154"/>
    </source>
</evidence>
<dbReference type="Gene3D" id="3.40.220.10">
    <property type="entry name" value="Leucine Aminopeptidase, subunit E, domain 1"/>
    <property type="match status" value="1"/>
</dbReference>
<dbReference type="InterPro" id="IPR002589">
    <property type="entry name" value="Macro_dom"/>
</dbReference>
<dbReference type="PROSITE" id="PS51154">
    <property type="entry name" value="MACRO"/>
    <property type="match status" value="1"/>
</dbReference>
<name>A0ABW2S813_9BURK</name>
<comment type="caution">
    <text evidence="3">The sequence shown here is derived from an EMBL/GenBank/DDBJ whole genome shotgun (WGS) entry which is preliminary data.</text>
</comment>
<dbReference type="SUPFAM" id="SSF52949">
    <property type="entry name" value="Macro domain-like"/>
    <property type="match status" value="1"/>
</dbReference>
<dbReference type="EMBL" id="JBHTBZ010000010">
    <property type="protein sequence ID" value="MFC7459625.1"/>
    <property type="molecule type" value="Genomic_DNA"/>
</dbReference>
<proteinExistence type="predicted"/>
<dbReference type="RefSeq" id="WP_382198868.1">
    <property type="nucleotide sequence ID" value="NZ_JBHTBZ010000010.1"/>
</dbReference>
<keyword evidence="1" id="KW-0472">Membrane</keyword>